<keyword evidence="1" id="KW-0479">Metal-binding</keyword>
<dbReference type="AlphaFoldDB" id="A0A7C5TF49"/>
<dbReference type="GO" id="GO:0046872">
    <property type="term" value="F:metal ion binding"/>
    <property type="evidence" value="ECO:0007669"/>
    <property type="project" value="UniProtKB-KW"/>
</dbReference>
<dbReference type="EMBL" id="DRZI01000080">
    <property type="protein sequence ID" value="HHP81432.1"/>
    <property type="molecule type" value="Genomic_DNA"/>
</dbReference>
<reference evidence="2" key="1">
    <citation type="journal article" date="2020" name="mSystems">
        <title>Genome- and Community-Level Interaction Insights into Carbon Utilization and Element Cycling Functions of Hydrothermarchaeota in Hydrothermal Sediment.</title>
        <authorList>
            <person name="Zhou Z."/>
            <person name="Liu Y."/>
            <person name="Xu W."/>
            <person name="Pan J."/>
            <person name="Luo Z.H."/>
            <person name="Li M."/>
        </authorList>
    </citation>
    <scope>NUCLEOTIDE SEQUENCE [LARGE SCALE GENOMIC DNA]</scope>
    <source>
        <strain evidence="2">SpSt-1121</strain>
    </source>
</reference>
<dbReference type="GO" id="GO:0004177">
    <property type="term" value="F:aminopeptidase activity"/>
    <property type="evidence" value="ECO:0007669"/>
    <property type="project" value="UniProtKB-KW"/>
</dbReference>
<evidence type="ECO:0000313" key="2">
    <source>
        <dbReference type="EMBL" id="HHP81432.1"/>
    </source>
</evidence>
<protein>
    <submittedName>
        <fullName evidence="2">Aminopeptidase</fullName>
    </submittedName>
</protein>
<dbReference type="Pfam" id="PF26233">
    <property type="entry name" value="NicX"/>
    <property type="match status" value="1"/>
</dbReference>
<keyword evidence="2" id="KW-0031">Aminopeptidase</keyword>
<comment type="caution">
    <text evidence="2">The sequence shown here is derived from an EMBL/GenBank/DDBJ whole genome shotgun (WGS) entry which is preliminary data.</text>
</comment>
<proteinExistence type="predicted"/>
<evidence type="ECO:0000256" key="1">
    <source>
        <dbReference type="ARBA" id="ARBA00022723"/>
    </source>
</evidence>
<keyword evidence="2" id="KW-0378">Hydrolase</keyword>
<accession>A0A7C5TF49</accession>
<dbReference type="PANTHER" id="PTHR34448">
    <property type="entry name" value="AMINOPEPTIDASE"/>
    <property type="match status" value="1"/>
</dbReference>
<dbReference type="PANTHER" id="PTHR34448:SF1">
    <property type="entry name" value="BLL6088 PROTEIN"/>
    <property type="match status" value="1"/>
</dbReference>
<sequence length="349" mass="39259">MVIYMDFELMYSATKLVKDVMKISPGEEVVITADTASDWSVVEATARAVAIAKAKPVVFLHQTPIGVGKAADPYLPIKTLSAVLTSADVWIEYNRNWLLYSTPYWRAMEYGKLRYICLVGMYSDMMVRTIGRIDLETIYAFQRRLAEVTKRCRYMKITTPAGTDIEFENDPERPVLVEGEVQGPGEYMLFGQVDWAPIEDSINGVIVFDGSIWPPEELGILKNPIKLFIRDGTIYKIDGGWEAKHFEKWLKSFNDDKMFRVAHISYGCNPGAKLSGNILEDERVWGVVEWGIGSQSSTFKGKLGVAPSHTDGVCMNPTVVGDGEKIIEYGEYIHSEIIDLAQKLKTIKM</sequence>
<gene>
    <name evidence="2" type="ORF">ENM84_02075</name>
</gene>
<dbReference type="InterPro" id="IPR052170">
    <property type="entry name" value="M29_Exopeptidase"/>
</dbReference>
<dbReference type="InterPro" id="IPR058739">
    <property type="entry name" value="NicX"/>
</dbReference>
<organism evidence="2">
    <name type="scientific">Ignisphaera aggregans</name>
    <dbReference type="NCBI Taxonomy" id="334771"/>
    <lineage>
        <taxon>Archaea</taxon>
        <taxon>Thermoproteota</taxon>
        <taxon>Thermoprotei</taxon>
        <taxon>Desulfurococcales</taxon>
        <taxon>Desulfurococcaceae</taxon>
        <taxon>Ignisphaera</taxon>
    </lineage>
</organism>
<dbReference type="SUPFAM" id="SSF144052">
    <property type="entry name" value="Thermophilic metalloprotease-like"/>
    <property type="match status" value="1"/>
</dbReference>
<keyword evidence="2" id="KW-0645">Protease</keyword>
<name>A0A7C5TF49_9CREN</name>